<feature type="domain" description="Methyltransferase" evidence="1">
    <location>
        <begin position="43"/>
        <end position="140"/>
    </location>
</feature>
<dbReference type="Proteomes" id="UP000050520">
    <property type="component" value="Unassembled WGS sequence"/>
</dbReference>
<evidence type="ECO:0000313" key="3">
    <source>
        <dbReference type="EMBL" id="KPR51876.1"/>
    </source>
</evidence>
<dbReference type="CDD" id="cd02440">
    <property type="entry name" value="AdoMet_MTases"/>
    <property type="match status" value="1"/>
</dbReference>
<dbReference type="Proteomes" id="UP000855471">
    <property type="component" value="Unassembled WGS sequence"/>
</dbReference>
<dbReference type="SUPFAM" id="SSF53335">
    <property type="entry name" value="S-adenosyl-L-methionine-dependent methyltransferases"/>
    <property type="match status" value="1"/>
</dbReference>
<keyword evidence="2" id="KW-0489">Methyltransferase</keyword>
<reference evidence="4" key="1">
    <citation type="submission" date="2015-09" db="EMBL/GenBank/DDBJ databases">
        <title>Prevalence of NDMs in South Africa.</title>
        <authorList>
            <person name="Osei Sekyere J."/>
            <person name="Govinden U."/>
            <person name="Essack S."/>
            <person name="Haldorsen B."/>
            <person name="Samuelsen O."/>
            <person name="Aasnaes B."/>
            <person name="Sundsfjord A."/>
        </authorList>
    </citation>
    <scope>NUCLEOTIDE SEQUENCE [LARGE SCALE GENOMIC DNA]</scope>
    <source>
        <strain evidence="4">ST62:944112508</strain>
    </source>
</reference>
<sequence>MSATEKAGHTFLASLGKTRLRPGGVEATEWLFSQSQLTPGSQVLEVACNMATTAIELVQRYGCKVYAIDMDKTALSNARNNVAENGLENHIHVMAANANTLPFADNSFDVVINEAMLTMYADKAKAKLIAEYYRVLKPGGRLLTHDIMFTTQKLGAGDQGLLVDVVKSNVSPMTRQGWRDLFLNCGFEQVLQQNGNMSLMSPRGLIRDEGLTGAVKIVFNGLRTSENRRRFLKMFRFFRSQRHQLNYIACCSVKGK</sequence>
<evidence type="ECO:0000313" key="2">
    <source>
        <dbReference type="EMBL" id="HAT3897592.1"/>
    </source>
</evidence>
<evidence type="ECO:0000313" key="4">
    <source>
        <dbReference type="Proteomes" id="UP000050520"/>
    </source>
</evidence>
<name>A0A0P8HE33_CITFR</name>
<dbReference type="GO" id="GO:0008168">
    <property type="term" value="F:methyltransferase activity"/>
    <property type="evidence" value="ECO:0007669"/>
    <property type="project" value="UniProtKB-KW"/>
</dbReference>
<proteinExistence type="predicted"/>
<reference evidence="2" key="4">
    <citation type="submission" date="2020-09" db="EMBL/GenBank/DDBJ databases">
        <authorList>
            <consortium name="NCBI Pathogen Detection Project"/>
        </authorList>
    </citation>
    <scope>NUCLEOTIDE SEQUENCE</scope>
    <source>
        <strain evidence="2">O50</strain>
    </source>
</reference>
<comment type="caution">
    <text evidence="2">The sequence shown here is derived from an EMBL/GenBank/DDBJ whole genome shotgun (WGS) entry which is preliminary data.</text>
</comment>
<reference evidence="2" key="3">
    <citation type="journal article" date="2018" name="Genome Biol.">
        <title>SKESA: strategic k-mer extension for scrupulous assemblies.</title>
        <authorList>
            <person name="Souvorov A."/>
            <person name="Agarwala R."/>
            <person name="Lipman D.J."/>
        </authorList>
    </citation>
    <scope>NUCLEOTIDE SEQUENCE</scope>
    <source>
        <strain evidence="2">O50</strain>
    </source>
</reference>
<dbReference type="GO" id="GO:0032259">
    <property type="term" value="P:methylation"/>
    <property type="evidence" value="ECO:0007669"/>
    <property type="project" value="UniProtKB-KW"/>
</dbReference>
<dbReference type="PANTHER" id="PTHR44068:SF11">
    <property type="entry name" value="GERANYL DIPHOSPHATE 2-C-METHYLTRANSFERASE"/>
    <property type="match status" value="1"/>
</dbReference>
<dbReference type="RefSeq" id="WP_032949093.1">
    <property type="nucleotide sequence ID" value="NZ_CABDWZ010000001.1"/>
</dbReference>
<reference evidence="3 4" key="2">
    <citation type="journal article" date="2017" name="PLoS ONE">
        <title>Genomic and phenotypic characterisation of fluoroquinolone resistance mechanisms in Enterobacteriaceae in Durban, South Africa.</title>
        <authorList>
            <person name="Osei Sekyere J."/>
            <person name="Amoako D.G."/>
        </authorList>
    </citation>
    <scope>NUCLEOTIDE SEQUENCE [LARGE SCALE GENOMIC DNA]</scope>
    <source>
        <strain evidence="3 4">ST62:944112508</strain>
    </source>
</reference>
<accession>A0A0P8HE33</accession>
<dbReference type="InterPro" id="IPR050447">
    <property type="entry name" value="Erg6_SMT_methyltransf"/>
</dbReference>
<dbReference type="EMBL" id="DACSXJ010000010">
    <property type="protein sequence ID" value="HAT3897592.1"/>
    <property type="molecule type" value="Genomic_DNA"/>
</dbReference>
<dbReference type="Gene3D" id="3.40.50.150">
    <property type="entry name" value="Vaccinia Virus protein VP39"/>
    <property type="match status" value="1"/>
</dbReference>
<dbReference type="EMBL" id="LJEB01000110">
    <property type="protein sequence ID" value="KPR51876.1"/>
    <property type="molecule type" value="Genomic_DNA"/>
</dbReference>
<gene>
    <name evidence="3" type="ORF">AN672_22025</name>
    <name evidence="2" type="ORF">I9Y29_002017</name>
</gene>
<protein>
    <submittedName>
        <fullName evidence="2">Methyltransferase domain-containing protein</fullName>
    </submittedName>
</protein>
<dbReference type="InterPro" id="IPR029063">
    <property type="entry name" value="SAM-dependent_MTases_sf"/>
</dbReference>
<keyword evidence="2" id="KW-0808">Transferase</keyword>
<dbReference type="PANTHER" id="PTHR44068">
    <property type="entry name" value="ZGC:194242"/>
    <property type="match status" value="1"/>
</dbReference>
<dbReference type="AlphaFoldDB" id="A0A0P8HE33"/>
<organism evidence="2">
    <name type="scientific">Citrobacter freundii</name>
    <dbReference type="NCBI Taxonomy" id="546"/>
    <lineage>
        <taxon>Bacteria</taxon>
        <taxon>Pseudomonadati</taxon>
        <taxon>Pseudomonadota</taxon>
        <taxon>Gammaproteobacteria</taxon>
        <taxon>Enterobacterales</taxon>
        <taxon>Enterobacteriaceae</taxon>
        <taxon>Citrobacter</taxon>
        <taxon>Citrobacter freundii complex</taxon>
    </lineage>
</organism>
<evidence type="ECO:0000259" key="1">
    <source>
        <dbReference type="Pfam" id="PF13649"/>
    </source>
</evidence>
<dbReference type="Pfam" id="PF13649">
    <property type="entry name" value="Methyltransf_25"/>
    <property type="match status" value="1"/>
</dbReference>
<dbReference type="InterPro" id="IPR041698">
    <property type="entry name" value="Methyltransf_25"/>
</dbReference>